<gene>
    <name evidence="2" type="ORF">H5R63_03705</name>
    <name evidence="1" type="ORF">H5R64_06550</name>
</gene>
<evidence type="ECO:0000313" key="3">
    <source>
        <dbReference type="Proteomes" id="UP000518255"/>
    </source>
</evidence>
<evidence type="ECO:0000313" key="2">
    <source>
        <dbReference type="EMBL" id="MBB1085904.1"/>
    </source>
</evidence>
<dbReference type="EMBL" id="JACIUY010000048">
    <property type="protein sequence ID" value="MBB1085904.1"/>
    <property type="molecule type" value="Genomic_DNA"/>
</dbReference>
<sequence length="51" mass="5749">MTIICDDKQEVINDFATGHHIIMIITLKLIGNEVEMTRDVDGLGIQYPFDA</sequence>
<name>A0A7W3YBP4_9LACO</name>
<dbReference type="EMBL" id="JACIUZ010000041">
    <property type="protein sequence ID" value="MBB1063415.1"/>
    <property type="molecule type" value="Genomic_DNA"/>
</dbReference>
<dbReference type="RefSeq" id="WP_182580804.1">
    <property type="nucleotide sequence ID" value="NZ_JACIUY010000048.1"/>
</dbReference>
<accession>A0A7W3YBP4</accession>
<dbReference type="Proteomes" id="UP000518255">
    <property type="component" value="Unassembled WGS sequence"/>
</dbReference>
<evidence type="ECO:0000313" key="4">
    <source>
        <dbReference type="Proteomes" id="UP000544052"/>
    </source>
</evidence>
<proteinExistence type="predicted"/>
<comment type="caution">
    <text evidence="2">The sequence shown here is derived from an EMBL/GenBank/DDBJ whole genome shotgun (WGS) entry which is preliminary data.</text>
</comment>
<evidence type="ECO:0000313" key="1">
    <source>
        <dbReference type="EMBL" id="MBB1063415.1"/>
    </source>
</evidence>
<keyword evidence="4" id="KW-1185">Reference proteome</keyword>
<dbReference type="Proteomes" id="UP000544052">
    <property type="component" value="Unassembled WGS sequence"/>
</dbReference>
<protein>
    <submittedName>
        <fullName evidence="2">Uncharacterized protein</fullName>
    </submittedName>
</protein>
<reference evidence="3 4" key="1">
    <citation type="submission" date="2020-07" db="EMBL/GenBank/DDBJ databases">
        <title>Description of Limosilactobacillus balticus sp. nov., Limosilactobacillus agrestis sp. nov., Limosilactobacillus albertensis sp. nov., Limosilactobacillus rudii sp. nov., Limosilactobacillus fastidiosus sp. nov., five novel Limosilactobacillus species isolated from the vertebrate gastrointestinal tract, and proposal of 6 subspecies of Limosilactobacillus reuteri adapted to the gastrointestinal tract of specific vertebrate hosts.</title>
        <authorList>
            <person name="Li F."/>
            <person name="Cheng C."/>
            <person name="Zheng J."/>
            <person name="Quevedo R.M."/>
            <person name="Li J."/>
            <person name="Roos S."/>
            <person name="Gaenzle M.G."/>
            <person name="Walter J."/>
        </authorList>
    </citation>
    <scope>NUCLEOTIDE SEQUENCE [LARGE SCALE GENOMIC DNA]</scope>
    <source>
        <strain evidence="2 3">WF-MA3-C</strain>
        <strain evidence="1 4">WF-MO7-1</strain>
    </source>
</reference>
<dbReference type="AlphaFoldDB" id="A0A7W3YBP4"/>
<organism evidence="2 3">
    <name type="scientific">Limosilactobacillus fastidiosus</name>
    <dbReference type="NCBI Taxonomy" id="2759855"/>
    <lineage>
        <taxon>Bacteria</taxon>
        <taxon>Bacillati</taxon>
        <taxon>Bacillota</taxon>
        <taxon>Bacilli</taxon>
        <taxon>Lactobacillales</taxon>
        <taxon>Lactobacillaceae</taxon>
        <taxon>Limosilactobacillus</taxon>
    </lineage>
</organism>